<keyword evidence="3" id="KW-1185">Reference proteome</keyword>
<evidence type="ECO:0000313" key="2">
    <source>
        <dbReference type="EMBL" id="KOO02335.1"/>
    </source>
</evidence>
<dbReference type="Pfam" id="PF08239">
    <property type="entry name" value="SH3_3"/>
    <property type="match status" value="1"/>
</dbReference>
<protein>
    <recommendedName>
        <fullName evidence="1">SH3b domain-containing protein</fullName>
    </recommendedName>
</protein>
<dbReference type="EMBL" id="LHPJ01000016">
    <property type="protein sequence ID" value="KOO02335.1"/>
    <property type="molecule type" value="Genomic_DNA"/>
</dbReference>
<gene>
    <name evidence="2" type="ORF">AKJ17_14755</name>
</gene>
<proteinExistence type="predicted"/>
<comment type="caution">
    <text evidence="2">The sequence shown here is derived from an EMBL/GenBank/DDBJ whole genome shotgun (WGS) entry which is preliminary data.</text>
</comment>
<feature type="domain" description="SH3b" evidence="1">
    <location>
        <begin position="117"/>
        <end position="183"/>
    </location>
</feature>
<dbReference type="PATRIC" id="fig|693.5.peg.3010"/>
<dbReference type="Gene3D" id="2.30.30.40">
    <property type="entry name" value="SH3 Domains"/>
    <property type="match status" value="1"/>
</dbReference>
<dbReference type="RefSeq" id="WP_053396578.1">
    <property type="nucleotide sequence ID" value="NZ_LHPJ01000016.1"/>
</dbReference>
<organism evidence="2 3">
    <name type="scientific">Vibrio nereis</name>
    <dbReference type="NCBI Taxonomy" id="693"/>
    <lineage>
        <taxon>Bacteria</taxon>
        <taxon>Pseudomonadati</taxon>
        <taxon>Pseudomonadota</taxon>
        <taxon>Gammaproteobacteria</taxon>
        <taxon>Vibrionales</taxon>
        <taxon>Vibrionaceae</taxon>
        <taxon>Vibrio</taxon>
    </lineage>
</organism>
<dbReference type="AlphaFoldDB" id="A0A0M0HJT7"/>
<dbReference type="Proteomes" id="UP000037515">
    <property type="component" value="Unassembled WGS sequence"/>
</dbReference>
<name>A0A0M0HJT7_VIBNE</name>
<dbReference type="PROSITE" id="PS51257">
    <property type="entry name" value="PROKAR_LIPOPROTEIN"/>
    <property type="match status" value="1"/>
</dbReference>
<evidence type="ECO:0000259" key="1">
    <source>
        <dbReference type="PROSITE" id="PS51781"/>
    </source>
</evidence>
<accession>A0A0M0HJT7</accession>
<dbReference type="OrthoDB" id="5873288at2"/>
<dbReference type="PROSITE" id="PS51781">
    <property type="entry name" value="SH3B"/>
    <property type="match status" value="1"/>
</dbReference>
<sequence length="264" mass="30069">MQFKSQALLLSCFALSGCQLLQGSKIEAISNEVMLSHARKVQRISDDIDLFFSQQERDKMLKQLVQGLENQNSTRLKGKDRRTAARWVIELEPTEWLAIDVQRQSVAQVDEQQDFEFMDVPYRATTTLNIRHRPSASGAKLGALSRGDVFNVIAKVSEKPWYLVTQNGVIKGYVHSKYVASNISYRDLLSTQPNPLTTPKYLIQPDAGANRQKVNKKITGIFTCRQFQYFFSKLGSTQQGVYTACRKQKETWYIEPTAARSKYG</sequence>
<reference evidence="3" key="1">
    <citation type="submission" date="2015-08" db="EMBL/GenBank/DDBJ databases">
        <title>Vibrio galatheae sp. nov., a novel member of the Vibrionaceae family isolated from the Solomon Islands.</title>
        <authorList>
            <person name="Giubergia S."/>
            <person name="Machado H."/>
            <person name="Mateiu R.V."/>
            <person name="Gram L."/>
        </authorList>
    </citation>
    <scope>NUCLEOTIDE SEQUENCE [LARGE SCALE GENOMIC DNA]</scope>
    <source>
        <strain evidence="3">DSM 19584</strain>
    </source>
</reference>
<evidence type="ECO:0000313" key="3">
    <source>
        <dbReference type="Proteomes" id="UP000037515"/>
    </source>
</evidence>
<dbReference type="InterPro" id="IPR003646">
    <property type="entry name" value="SH3-like_bac-type"/>
</dbReference>
<dbReference type="STRING" id="693.AKJ17_14755"/>